<dbReference type="STRING" id="1229831.M832_05090"/>
<protein>
    <submittedName>
        <fullName evidence="2">Uncharacterized protein</fullName>
    </submittedName>
</protein>
<reference evidence="2 3" key="1">
    <citation type="journal article" date="2014" name="Syst. Appl. Microbiol.">
        <title>Evidence for the existence of two new members of the family Chlamydiaceae and proposal of Chlamydia avium sp. nov. and Chlamydia gallinacea sp. nov.</title>
        <authorList>
            <person name="Sachse K."/>
            <person name="Laroucau K."/>
            <person name="Riege K."/>
            <person name="Wehner S."/>
            <person name="Dilcher M."/>
            <person name="Creasy H.H."/>
            <person name="Weidmann M."/>
            <person name="Myers G."/>
            <person name="Vorimore F."/>
            <person name="Vicari N."/>
            <person name="Magnino S."/>
            <person name="Liebler-Tenorio E."/>
            <person name="Ruettger A."/>
            <person name="Bavoil P.M."/>
            <person name="Hufert F.T."/>
            <person name="Rossello-Mora R."/>
            <person name="Marz M."/>
        </authorList>
    </citation>
    <scope>NUCLEOTIDE SEQUENCE [LARGE SCALE GENOMIC DNA]</scope>
    <source>
        <strain evidence="2 3">10DC88</strain>
    </source>
</reference>
<feature type="compositionally biased region" description="Basic and acidic residues" evidence="1">
    <location>
        <begin position="291"/>
        <end position="304"/>
    </location>
</feature>
<feature type="region of interest" description="Disordered" evidence="1">
    <location>
        <begin position="291"/>
        <end position="315"/>
    </location>
</feature>
<sequence>MNTPLPSAVPSTNVVLKEDTSAASSSSTGGNIFKTATGEVTLSLSPPDNANASLVSLNQVAFSQFFSSETASPFLQEFSSHNLVFLTPEMVDIEIQLSDLLQALENMETQETQIQNTSPAVKTSDQQKPASSNTTLNKKDGSISPKETLRSSSKNNLSSSLSKSIRTQESSSSPISFSSLRQSSSLSKLPFATQPQRTQKENEQPSIKLSTTPAPLLDKKHETIAMTKSQESQQNQKHREHQQEKQKDQQEDKDQDEHHNKKNSRSKVTKIQENSLGLSVVNLRYASDIRQTKQQEVRNEDKKTFQRKPPSPMSLFTAKSPSSLEFQPIQTPKIENVFVSFMRLMARILGQAEAEAHELYLRVKERTDNVDKLTLLLSKINAEKGEINWEKNAEMKALVDQVKKLDVTIDNNTYCWSEEEKKLLKENIQMRKENMEKITQLERTDMQRHLQEVSQCHQARSNVLKLLKELMDTFIYNLRP</sequence>
<evidence type="ECO:0000313" key="3">
    <source>
        <dbReference type="Proteomes" id="UP000019433"/>
    </source>
</evidence>
<feature type="compositionally biased region" description="Polar residues" evidence="1">
    <location>
        <begin position="110"/>
        <end position="136"/>
    </location>
</feature>
<proteinExistence type="predicted"/>
<name>W8K0G2_9CHLA</name>
<dbReference type="Proteomes" id="UP000019433">
    <property type="component" value="Chromosome"/>
</dbReference>
<feature type="compositionally biased region" description="Low complexity" evidence="1">
    <location>
        <begin position="151"/>
        <end position="189"/>
    </location>
</feature>
<feature type="compositionally biased region" description="Basic and acidic residues" evidence="1">
    <location>
        <begin position="241"/>
        <end position="259"/>
    </location>
</feature>
<gene>
    <name evidence="2" type="ORF">M832_05090</name>
</gene>
<dbReference type="EMBL" id="CP006571">
    <property type="protein sequence ID" value="AHK63372.1"/>
    <property type="molecule type" value="Genomic_DNA"/>
</dbReference>
<feature type="compositionally biased region" description="Polar residues" evidence="1">
    <location>
        <begin position="204"/>
        <end position="213"/>
    </location>
</feature>
<dbReference type="HOGENOM" id="CLU_570740_0_0_0"/>
<accession>W8K0G2</accession>
<evidence type="ECO:0000313" key="2">
    <source>
        <dbReference type="EMBL" id="AHK63372.1"/>
    </source>
</evidence>
<dbReference type="RefSeq" id="WP_038500679.1">
    <property type="nucleotide sequence ID" value="NZ_CP006571.1"/>
</dbReference>
<dbReference type="KEGG" id="cav:M832_05090"/>
<dbReference type="AlphaFoldDB" id="W8K0G2"/>
<evidence type="ECO:0000256" key="1">
    <source>
        <dbReference type="SAM" id="MobiDB-lite"/>
    </source>
</evidence>
<feature type="region of interest" description="Disordered" evidence="1">
    <location>
        <begin position="110"/>
        <end position="273"/>
    </location>
</feature>
<organism evidence="2 3">
    <name type="scientific">Chlamydia avium 10DC88</name>
    <dbReference type="NCBI Taxonomy" id="1229831"/>
    <lineage>
        <taxon>Bacteria</taxon>
        <taxon>Pseudomonadati</taxon>
        <taxon>Chlamydiota</taxon>
        <taxon>Chlamydiia</taxon>
        <taxon>Chlamydiales</taxon>
        <taxon>Chlamydiaceae</taxon>
        <taxon>Chlamydia/Chlamydophila group</taxon>
        <taxon>Chlamydia</taxon>
    </lineage>
</organism>
<dbReference type="PATRIC" id="fig|1229831.3.peg.516"/>